<evidence type="ECO:0000313" key="2">
    <source>
        <dbReference type="Proteomes" id="UP000653674"/>
    </source>
</evidence>
<comment type="caution">
    <text evidence="1">The sequence shown here is derived from an EMBL/GenBank/DDBJ whole genome shotgun (WGS) entry which is preliminary data.</text>
</comment>
<dbReference type="EMBL" id="BONU01000033">
    <property type="protein sequence ID" value="GIG75550.1"/>
    <property type="molecule type" value="Genomic_DNA"/>
</dbReference>
<reference evidence="1" key="1">
    <citation type="submission" date="2021-01" db="EMBL/GenBank/DDBJ databases">
        <title>Whole genome shotgun sequence of Planosporangium flavigriseum NBRC 105377.</title>
        <authorList>
            <person name="Komaki H."/>
            <person name="Tamura T."/>
        </authorList>
    </citation>
    <scope>NUCLEOTIDE SEQUENCE</scope>
    <source>
        <strain evidence="1">NBRC 105377</strain>
    </source>
</reference>
<dbReference type="GO" id="GO:0030638">
    <property type="term" value="P:polyketide metabolic process"/>
    <property type="evidence" value="ECO:0007669"/>
    <property type="project" value="InterPro"/>
</dbReference>
<proteinExistence type="predicted"/>
<gene>
    <name evidence="1" type="ORF">Pfl04_39540</name>
</gene>
<dbReference type="Pfam" id="PF07366">
    <property type="entry name" value="SnoaL"/>
    <property type="match status" value="1"/>
</dbReference>
<dbReference type="AlphaFoldDB" id="A0A8J3LY75"/>
<dbReference type="PANTHER" id="PTHR38436">
    <property type="entry name" value="POLYKETIDE CYCLASE SNOAL-LIKE DOMAIN"/>
    <property type="match status" value="1"/>
</dbReference>
<dbReference type="RefSeq" id="WP_168079630.1">
    <property type="nucleotide sequence ID" value="NZ_BAAAQJ010000012.1"/>
</dbReference>
<organism evidence="1 2">
    <name type="scientific">Planosporangium flavigriseum</name>
    <dbReference type="NCBI Taxonomy" id="373681"/>
    <lineage>
        <taxon>Bacteria</taxon>
        <taxon>Bacillati</taxon>
        <taxon>Actinomycetota</taxon>
        <taxon>Actinomycetes</taxon>
        <taxon>Micromonosporales</taxon>
        <taxon>Micromonosporaceae</taxon>
        <taxon>Planosporangium</taxon>
    </lineage>
</organism>
<keyword evidence="2" id="KW-1185">Reference proteome</keyword>
<dbReference type="PANTHER" id="PTHR38436:SF1">
    <property type="entry name" value="ESTER CYCLASE"/>
    <property type="match status" value="1"/>
</dbReference>
<dbReference type="SUPFAM" id="SSF54427">
    <property type="entry name" value="NTF2-like"/>
    <property type="match status" value="1"/>
</dbReference>
<dbReference type="Gene3D" id="3.10.450.50">
    <property type="match status" value="1"/>
</dbReference>
<name>A0A8J3LY75_9ACTN</name>
<dbReference type="InterPro" id="IPR032710">
    <property type="entry name" value="NTF2-like_dom_sf"/>
</dbReference>
<dbReference type="Proteomes" id="UP000653674">
    <property type="component" value="Unassembled WGS sequence"/>
</dbReference>
<evidence type="ECO:0008006" key="3">
    <source>
        <dbReference type="Google" id="ProtNLM"/>
    </source>
</evidence>
<dbReference type="InterPro" id="IPR009959">
    <property type="entry name" value="Cyclase_SnoaL-like"/>
</dbReference>
<evidence type="ECO:0000313" key="1">
    <source>
        <dbReference type="EMBL" id="GIG75550.1"/>
    </source>
</evidence>
<sequence>MSDLDRNKDVLRRFYEEFWTKGNVDVIDELIADDYVDHQPLPDLPAGKAGFAELIRVWKTGFPDGGETCDDLIAEGDKVVGLFTFRGTHTGEFMGIAPTGRTVTMTGIDVVRIRDGKIVEFWYAEQLHDLLRQLDALPESVAASAARGEQSA</sequence>
<accession>A0A8J3LY75</accession>
<protein>
    <recommendedName>
        <fullName evidence="3">Ester cyclase</fullName>
    </recommendedName>
</protein>